<proteinExistence type="inferred from homology"/>
<sequence length="118" mass="12768">MKISRIVVIIAGIAGLIIALTSESLVYLVVSWAWAGVGCTLSPAIILTFIWKRYSGIGVIATIIAGFASTIIWISSPLEAIISSRFTTFFIAMLAGVLFSLLFPDKEEMKEIPTETTI</sequence>
<comment type="caution">
    <text evidence="14">The sequence shown here is derived from an EMBL/GenBank/DDBJ whole genome shotgun (WGS) entry which is preliminary data.</text>
</comment>
<evidence type="ECO:0000256" key="12">
    <source>
        <dbReference type="ARBA" id="ARBA00033708"/>
    </source>
</evidence>
<keyword evidence="4" id="KW-1003">Cell membrane</keyword>
<keyword evidence="5 13" id="KW-0812">Transmembrane</keyword>
<keyword evidence="15" id="KW-1185">Reference proteome</keyword>
<comment type="similarity">
    <text evidence="2">Belongs to the sodium:solute symporter (SSF) (TC 2.A.21) family.</text>
</comment>
<evidence type="ECO:0000256" key="1">
    <source>
        <dbReference type="ARBA" id="ARBA00004651"/>
    </source>
</evidence>
<dbReference type="InterPro" id="IPR001734">
    <property type="entry name" value="Na/solute_symporter"/>
</dbReference>
<dbReference type="EMBL" id="JACICZ010000018">
    <property type="protein sequence ID" value="MBB3870262.1"/>
    <property type="molecule type" value="Genomic_DNA"/>
</dbReference>
<dbReference type="GO" id="GO:0015293">
    <property type="term" value="F:symporter activity"/>
    <property type="evidence" value="ECO:0007669"/>
    <property type="project" value="UniProtKB-KW"/>
</dbReference>
<dbReference type="PROSITE" id="PS50283">
    <property type="entry name" value="NA_SOLUT_SYMP_3"/>
    <property type="match status" value="1"/>
</dbReference>
<keyword evidence="10 13" id="KW-0472">Membrane</keyword>
<evidence type="ECO:0000256" key="6">
    <source>
        <dbReference type="ARBA" id="ARBA00022847"/>
    </source>
</evidence>
<dbReference type="PANTHER" id="PTHR48086:SF3">
    <property type="entry name" value="SODIUM_PROLINE SYMPORTER"/>
    <property type="match status" value="1"/>
</dbReference>
<dbReference type="PANTHER" id="PTHR48086">
    <property type="entry name" value="SODIUM/PROLINE SYMPORTER-RELATED"/>
    <property type="match status" value="1"/>
</dbReference>
<keyword evidence="9" id="KW-0406">Ion transport</keyword>
<feature type="transmembrane region" description="Helical" evidence="13">
    <location>
        <begin position="31"/>
        <end position="50"/>
    </location>
</feature>
<comment type="catalytic activity">
    <reaction evidence="12">
        <text>L-proline(in) + Na(+)(in) = L-proline(out) + Na(+)(out)</text>
        <dbReference type="Rhea" id="RHEA:28967"/>
        <dbReference type="ChEBI" id="CHEBI:29101"/>
        <dbReference type="ChEBI" id="CHEBI:60039"/>
    </reaction>
</comment>
<keyword evidence="6" id="KW-0769">Symport</keyword>
<evidence type="ECO:0000256" key="4">
    <source>
        <dbReference type="ARBA" id="ARBA00022475"/>
    </source>
</evidence>
<dbReference type="Gene3D" id="1.20.1730.10">
    <property type="entry name" value="Sodium/glucose cotransporter"/>
    <property type="match status" value="1"/>
</dbReference>
<feature type="transmembrane region" description="Helical" evidence="13">
    <location>
        <begin position="57"/>
        <end position="76"/>
    </location>
</feature>
<keyword evidence="7 13" id="KW-1133">Transmembrane helix</keyword>
<dbReference type="InterPro" id="IPR050277">
    <property type="entry name" value="Sodium:Solute_Symporter"/>
</dbReference>
<evidence type="ECO:0000256" key="2">
    <source>
        <dbReference type="ARBA" id="ARBA00006434"/>
    </source>
</evidence>
<reference evidence="14 15" key="1">
    <citation type="submission" date="2020-08" db="EMBL/GenBank/DDBJ databases">
        <title>Genomic Encyclopedia of Type Strains, Phase IV (KMG-IV): sequencing the most valuable type-strain genomes for metagenomic binning, comparative biology and taxonomic classification.</title>
        <authorList>
            <person name="Goeker M."/>
        </authorList>
    </citation>
    <scope>NUCLEOTIDE SEQUENCE [LARGE SCALE GENOMIC DNA]</scope>
    <source>
        <strain evidence="14 15">DSM 14590</strain>
    </source>
</reference>
<accession>A0AA89P604</accession>
<dbReference type="AlphaFoldDB" id="A0AA89P604"/>
<evidence type="ECO:0000313" key="15">
    <source>
        <dbReference type="Proteomes" id="UP000613002"/>
    </source>
</evidence>
<evidence type="ECO:0000256" key="3">
    <source>
        <dbReference type="ARBA" id="ARBA00022448"/>
    </source>
</evidence>
<dbReference type="InterPro" id="IPR038377">
    <property type="entry name" value="Na/Glc_symporter_sf"/>
</dbReference>
<organism evidence="14 15">
    <name type="scientific">Parageobacillus toebii NBRC 107807</name>
    <dbReference type="NCBI Taxonomy" id="1223503"/>
    <lineage>
        <taxon>Bacteria</taxon>
        <taxon>Bacillati</taxon>
        <taxon>Bacillota</taxon>
        <taxon>Bacilli</taxon>
        <taxon>Bacillales</taxon>
        <taxon>Anoxybacillaceae</taxon>
        <taxon>Parageobacillus</taxon>
    </lineage>
</organism>
<keyword evidence="8" id="KW-0915">Sodium</keyword>
<gene>
    <name evidence="14" type="ORF">HNR78_003165</name>
</gene>
<keyword evidence="11" id="KW-0739">Sodium transport</keyword>
<feature type="transmembrane region" description="Helical" evidence="13">
    <location>
        <begin position="82"/>
        <end position="103"/>
    </location>
</feature>
<evidence type="ECO:0000256" key="5">
    <source>
        <dbReference type="ARBA" id="ARBA00022692"/>
    </source>
</evidence>
<dbReference type="GO" id="GO:0006814">
    <property type="term" value="P:sodium ion transport"/>
    <property type="evidence" value="ECO:0007669"/>
    <property type="project" value="UniProtKB-KW"/>
</dbReference>
<evidence type="ECO:0000256" key="13">
    <source>
        <dbReference type="SAM" id="Phobius"/>
    </source>
</evidence>
<evidence type="ECO:0000256" key="9">
    <source>
        <dbReference type="ARBA" id="ARBA00023065"/>
    </source>
</evidence>
<comment type="subcellular location">
    <subcellularLocation>
        <location evidence="1">Cell membrane</location>
        <topology evidence="1">Multi-pass membrane protein</topology>
    </subcellularLocation>
</comment>
<evidence type="ECO:0000256" key="7">
    <source>
        <dbReference type="ARBA" id="ARBA00022989"/>
    </source>
</evidence>
<dbReference type="GO" id="GO:0005886">
    <property type="term" value="C:plasma membrane"/>
    <property type="evidence" value="ECO:0007669"/>
    <property type="project" value="UniProtKB-SubCell"/>
</dbReference>
<dbReference type="Proteomes" id="UP000613002">
    <property type="component" value="Unassembled WGS sequence"/>
</dbReference>
<protein>
    <submittedName>
        <fullName evidence="14">Na+/proline symporter</fullName>
    </submittedName>
</protein>
<keyword evidence="3" id="KW-0813">Transport</keyword>
<evidence type="ECO:0000313" key="14">
    <source>
        <dbReference type="EMBL" id="MBB3870262.1"/>
    </source>
</evidence>
<name>A0AA89P604_9BACL</name>
<evidence type="ECO:0000256" key="10">
    <source>
        <dbReference type="ARBA" id="ARBA00023136"/>
    </source>
</evidence>
<evidence type="ECO:0000256" key="8">
    <source>
        <dbReference type="ARBA" id="ARBA00023053"/>
    </source>
</evidence>
<evidence type="ECO:0000256" key="11">
    <source>
        <dbReference type="ARBA" id="ARBA00023201"/>
    </source>
</evidence>